<dbReference type="InterPro" id="IPR001715">
    <property type="entry name" value="CH_dom"/>
</dbReference>
<dbReference type="CDD" id="cd00051">
    <property type="entry name" value="EFh"/>
    <property type="match status" value="1"/>
</dbReference>
<evidence type="ECO:0000256" key="3">
    <source>
        <dbReference type="ARBA" id="ARBA00022837"/>
    </source>
</evidence>
<dbReference type="Proteomes" id="UP001151582">
    <property type="component" value="Unassembled WGS sequence"/>
</dbReference>
<evidence type="ECO:0000313" key="7">
    <source>
        <dbReference type="EMBL" id="KAJ1978173.1"/>
    </source>
</evidence>
<dbReference type="EMBL" id="JANBQB010000293">
    <property type="protein sequence ID" value="KAJ1978173.1"/>
    <property type="molecule type" value="Genomic_DNA"/>
</dbReference>
<dbReference type="InterPro" id="IPR002048">
    <property type="entry name" value="EF_hand_dom"/>
</dbReference>
<dbReference type="Gene3D" id="1.20.58.60">
    <property type="match status" value="2"/>
</dbReference>
<dbReference type="OrthoDB" id="10017054at2759"/>
<name>A0A9W8E8D7_9FUNG</name>
<reference evidence="7" key="1">
    <citation type="submission" date="2022-07" db="EMBL/GenBank/DDBJ databases">
        <title>Phylogenomic reconstructions and comparative analyses of Kickxellomycotina fungi.</title>
        <authorList>
            <person name="Reynolds N.K."/>
            <person name="Stajich J.E."/>
            <person name="Barry K."/>
            <person name="Grigoriev I.V."/>
            <person name="Crous P."/>
            <person name="Smith M.E."/>
        </authorList>
    </citation>
    <scope>NUCLEOTIDE SEQUENCE</scope>
    <source>
        <strain evidence="7">RSA 567</strain>
    </source>
</reference>
<evidence type="ECO:0000256" key="1">
    <source>
        <dbReference type="ARBA" id="ARBA00010255"/>
    </source>
</evidence>
<evidence type="ECO:0000259" key="6">
    <source>
        <dbReference type="PROSITE" id="PS50222"/>
    </source>
</evidence>
<dbReference type="InterPro" id="IPR036872">
    <property type="entry name" value="CH_dom_sf"/>
</dbReference>
<dbReference type="Pfam" id="PF08726">
    <property type="entry name" value="EFhand_Ca_insen"/>
    <property type="match status" value="1"/>
</dbReference>
<dbReference type="PROSITE" id="PS00018">
    <property type="entry name" value="EF_HAND_1"/>
    <property type="match status" value="1"/>
</dbReference>
<dbReference type="Gene3D" id="1.10.238.10">
    <property type="entry name" value="EF-hand"/>
    <property type="match status" value="2"/>
</dbReference>
<dbReference type="AlphaFoldDB" id="A0A9W8E8D7"/>
<dbReference type="SUPFAM" id="SSF47576">
    <property type="entry name" value="Calponin-homology domain, CH-domain"/>
    <property type="match status" value="1"/>
</dbReference>
<dbReference type="Gene3D" id="1.10.418.10">
    <property type="entry name" value="Calponin-like domain"/>
    <property type="match status" value="2"/>
</dbReference>
<proteinExistence type="inferred from homology"/>
<protein>
    <submittedName>
        <fullName evidence="7">Alpha-actinin</fullName>
    </submittedName>
</protein>
<dbReference type="FunFam" id="1.10.418.10:FF:000001">
    <property type="entry name" value="Actinin alpha 1"/>
    <property type="match status" value="1"/>
</dbReference>
<dbReference type="PROSITE" id="PS00020">
    <property type="entry name" value="ACTININ_2"/>
    <property type="match status" value="1"/>
</dbReference>
<comment type="caution">
    <text evidence="7">The sequence shown here is derived from an EMBL/GenBank/DDBJ whole genome shotgun (WGS) entry which is preliminary data.</text>
</comment>
<feature type="domain" description="EF-hand" evidence="6">
    <location>
        <begin position="465"/>
        <end position="500"/>
    </location>
</feature>
<evidence type="ECO:0000313" key="8">
    <source>
        <dbReference type="Proteomes" id="UP001151582"/>
    </source>
</evidence>
<evidence type="ECO:0000256" key="4">
    <source>
        <dbReference type="ARBA" id="ARBA00023203"/>
    </source>
</evidence>
<dbReference type="PROSITE" id="PS50222">
    <property type="entry name" value="EF_HAND_2"/>
    <property type="match status" value="1"/>
</dbReference>
<dbReference type="PROSITE" id="PS50021">
    <property type="entry name" value="CH"/>
    <property type="match status" value="2"/>
</dbReference>
<accession>A0A9W8E8D7</accession>
<dbReference type="InterPro" id="IPR014837">
    <property type="entry name" value="EF-hand_Ca_insen"/>
</dbReference>
<dbReference type="GO" id="GO:0005509">
    <property type="term" value="F:calcium ion binding"/>
    <property type="evidence" value="ECO:0007669"/>
    <property type="project" value="InterPro"/>
</dbReference>
<dbReference type="SMART" id="SM01184">
    <property type="entry name" value="efhand_Ca_insen"/>
    <property type="match status" value="1"/>
</dbReference>
<dbReference type="GO" id="GO:0003779">
    <property type="term" value="F:actin binding"/>
    <property type="evidence" value="ECO:0007669"/>
    <property type="project" value="UniProtKB-KW"/>
</dbReference>
<dbReference type="SUPFAM" id="SSF47473">
    <property type="entry name" value="EF-hand"/>
    <property type="match status" value="1"/>
</dbReference>
<feature type="domain" description="Calponin-homology (CH)" evidence="5">
    <location>
        <begin position="105"/>
        <end position="211"/>
    </location>
</feature>
<dbReference type="PANTHER" id="PTHR11915">
    <property type="entry name" value="SPECTRIN/FILAMIN RELATED CYTOSKELETAL PROTEIN"/>
    <property type="match status" value="1"/>
</dbReference>
<dbReference type="InterPro" id="IPR011992">
    <property type="entry name" value="EF-hand-dom_pair"/>
</dbReference>
<evidence type="ECO:0000259" key="5">
    <source>
        <dbReference type="PROSITE" id="PS50021"/>
    </source>
</evidence>
<gene>
    <name evidence="7" type="primary">ain1</name>
    <name evidence="7" type="ORF">H4R34_003300</name>
</gene>
<organism evidence="7 8">
    <name type="scientific">Dimargaris verticillata</name>
    <dbReference type="NCBI Taxonomy" id="2761393"/>
    <lineage>
        <taxon>Eukaryota</taxon>
        <taxon>Fungi</taxon>
        <taxon>Fungi incertae sedis</taxon>
        <taxon>Zoopagomycota</taxon>
        <taxon>Kickxellomycotina</taxon>
        <taxon>Dimargaritomycetes</taxon>
        <taxon>Dimargaritales</taxon>
        <taxon>Dimargaritaceae</taxon>
        <taxon>Dimargaris</taxon>
    </lineage>
</organism>
<dbReference type="SUPFAM" id="SSF46966">
    <property type="entry name" value="Spectrin repeat"/>
    <property type="match status" value="2"/>
</dbReference>
<keyword evidence="3" id="KW-0106">Calcium</keyword>
<comment type="similarity">
    <text evidence="1">Belongs to the alpha-actinin family.</text>
</comment>
<dbReference type="InterPro" id="IPR018247">
    <property type="entry name" value="EF_Hand_1_Ca_BS"/>
</dbReference>
<keyword evidence="4" id="KW-0009">Actin-binding</keyword>
<keyword evidence="2" id="KW-0677">Repeat</keyword>
<dbReference type="SMART" id="SM00033">
    <property type="entry name" value="CH"/>
    <property type="match status" value="2"/>
</dbReference>
<dbReference type="Pfam" id="PF00307">
    <property type="entry name" value="CH"/>
    <property type="match status" value="2"/>
</dbReference>
<feature type="domain" description="Calponin-homology (CH)" evidence="5">
    <location>
        <begin position="1"/>
        <end position="96"/>
    </location>
</feature>
<dbReference type="InterPro" id="IPR001589">
    <property type="entry name" value="Actinin_actin-bd_CS"/>
</dbReference>
<evidence type="ECO:0000256" key="2">
    <source>
        <dbReference type="ARBA" id="ARBA00022737"/>
    </source>
</evidence>
<sequence length="599" mass="69078">MDRTWESVQQKMHDLVRDLSSGTVLIQLLEVIGDTPLGTYNRNPRMRIQKVENVNKALDFVRFRGVELTNIGAEDIVDQNTKLILGLLWTLILRFTIAEITEEGRTAEEGLLLWCQRQTAPYAEVNVQDFTYSWQDGLAFCALIHRHRPDLFNFYDLDMNDPHRNTAFAFEVAERYLNIPKLLDVEDVCDLPKPDKLSVMTYVAQYFHAFSTLDRVDRAGRRVGKFAEVMQSVWEMKNDYERRVRELMSEIERMQSTWAAARLGTTYSEAKAYSNEFNTYKSSTKRKWIAEKHELDTLLGNLKTKTKTYNLLPYDPPVGLQPADLDGLWRKLLNAEIIRRKAINQQLRKIKDGLMQAYAQLADKFQSTLTELSSEIAKLSGDLEGQLAMVNRLASQLRPLEQQFQAIQQADRQCRQAHIEENDYTAFNIEDLAFDLSLLKQALNKKLAFIENQIVARSMSNLTPGQLEEFESTFRHFDRDQSNTLSEAEFKASLESLGHYYTDQEFQATFSKVARSGDHVTFEQFINFLVSITEDQTTPEQLRHSFKVVAGDKPYITEMDLQMSHLPPTAVAYLVNHMPAAAGSKNEYDYQQFLNSVFN</sequence>
<dbReference type="FunFam" id="1.10.418.10:FF:000089">
    <property type="entry name" value="Spectrin beta chain"/>
    <property type="match status" value="1"/>
</dbReference>
<keyword evidence="8" id="KW-1185">Reference proteome</keyword>
<dbReference type="FunFam" id="1.10.238.10:FF:000097">
    <property type="entry name" value="Alpha-actinin, sarcomeric (F-actin cross linking protein)"/>
    <property type="match status" value="1"/>
</dbReference>